<feature type="non-terminal residue" evidence="2">
    <location>
        <position position="1"/>
    </location>
</feature>
<reference evidence="2" key="1">
    <citation type="submission" date="2021-01" db="EMBL/GenBank/DDBJ databases">
        <title>A chromosome-scale assembly of European eel, Anguilla anguilla.</title>
        <authorList>
            <person name="Henkel C."/>
            <person name="Jong-Raadsen S.A."/>
            <person name="Dufour S."/>
            <person name="Weltzien F.-A."/>
            <person name="Palstra A.P."/>
            <person name="Pelster B."/>
            <person name="Spaink H.P."/>
            <person name="Van Den Thillart G.E."/>
            <person name="Jansen H."/>
            <person name="Zahm M."/>
            <person name="Klopp C."/>
            <person name="Cedric C."/>
            <person name="Louis A."/>
            <person name="Berthelot C."/>
            <person name="Parey E."/>
            <person name="Roest Crollius H."/>
            <person name="Montfort J."/>
            <person name="Robinson-Rechavi M."/>
            <person name="Bucao C."/>
            <person name="Bouchez O."/>
            <person name="Gislard M."/>
            <person name="Lluch J."/>
            <person name="Milhes M."/>
            <person name="Lampietro C."/>
            <person name="Lopez Roques C."/>
            <person name="Donnadieu C."/>
            <person name="Braasch I."/>
            <person name="Desvignes T."/>
            <person name="Postlethwait J."/>
            <person name="Bobe J."/>
            <person name="Guiguen Y."/>
            <person name="Dirks R."/>
        </authorList>
    </citation>
    <scope>NUCLEOTIDE SEQUENCE</scope>
    <source>
        <strain evidence="2">Tag_6206</strain>
        <tissue evidence="2">Liver</tissue>
    </source>
</reference>
<dbReference type="EMBL" id="JAFIRN010000003">
    <property type="protein sequence ID" value="KAG5853452.1"/>
    <property type="molecule type" value="Genomic_DNA"/>
</dbReference>
<evidence type="ECO:0000256" key="1">
    <source>
        <dbReference type="SAM" id="MobiDB-lite"/>
    </source>
</evidence>
<protein>
    <submittedName>
        <fullName evidence="2">Uncharacterized protein</fullName>
    </submittedName>
</protein>
<evidence type="ECO:0000313" key="2">
    <source>
        <dbReference type="EMBL" id="KAG5853452.1"/>
    </source>
</evidence>
<gene>
    <name evidence="2" type="ORF">ANANG_G00073610</name>
</gene>
<feature type="compositionally biased region" description="Pro residues" evidence="1">
    <location>
        <begin position="401"/>
        <end position="410"/>
    </location>
</feature>
<feature type="compositionally biased region" description="Pro residues" evidence="1">
    <location>
        <begin position="133"/>
        <end position="144"/>
    </location>
</feature>
<organism evidence="2 3">
    <name type="scientific">Anguilla anguilla</name>
    <name type="common">European freshwater eel</name>
    <name type="synonym">Muraena anguilla</name>
    <dbReference type="NCBI Taxonomy" id="7936"/>
    <lineage>
        <taxon>Eukaryota</taxon>
        <taxon>Metazoa</taxon>
        <taxon>Chordata</taxon>
        <taxon>Craniata</taxon>
        <taxon>Vertebrata</taxon>
        <taxon>Euteleostomi</taxon>
        <taxon>Actinopterygii</taxon>
        <taxon>Neopterygii</taxon>
        <taxon>Teleostei</taxon>
        <taxon>Anguilliformes</taxon>
        <taxon>Anguillidae</taxon>
        <taxon>Anguilla</taxon>
    </lineage>
</organism>
<evidence type="ECO:0000313" key="3">
    <source>
        <dbReference type="Proteomes" id="UP001044222"/>
    </source>
</evidence>
<feature type="region of interest" description="Disordered" evidence="1">
    <location>
        <begin position="1"/>
        <end position="410"/>
    </location>
</feature>
<name>A0A9D3S818_ANGAN</name>
<proteinExistence type="predicted"/>
<feature type="compositionally biased region" description="Polar residues" evidence="1">
    <location>
        <begin position="341"/>
        <end position="357"/>
    </location>
</feature>
<feature type="compositionally biased region" description="Low complexity" evidence="1">
    <location>
        <begin position="145"/>
        <end position="201"/>
    </location>
</feature>
<comment type="caution">
    <text evidence="2">The sequence shown here is derived from an EMBL/GenBank/DDBJ whole genome shotgun (WGS) entry which is preliminary data.</text>
</comment>
<dbReference type="AlphaFoldDB" id="A0A9D3S818"/>
<sequence length="410" mass="42490">GGHGVDAARRPADQRADPGPRQGAGGPDPPKPHPRRARTRWAPPSRRRAWRAAPRPWRPWRRPPACPSSLRPRPPPPPRREAGEGAAVGGAAGLPGVPPPGVRPPQLALLAAQTMHQIRHPRLPMAQFGAPSPRRPAPGGPSPCAPSARAAPTAPRNTTALGARPGPSHAEYAAAASSTGANPASAATATPPSVSASARPAPQRPHPLVRQEAAVRARAQGRRGDHHGQQRLRHAAGGFPRPPARLRPPARHALHPLPLPSPAHPTAARPQTGAQRGPTPGKEKPSLEATPTPVTAAGFLTPSAPPGPSPSRPRPRPCPPQPPVPFSSGAEPATPALVPPTSANLAPSCSVAHTSNAPAPRMSHRMQPPGPFYPLPEQQSVFVPLNVAPEPLKQQQQHPGHAPPPPGPPA</sequence>
<dbReference type="Proteomes" id="UP001044222">
    <property type="component" value="Unassembled WGS sequence"/>
</dbReference>
<feature type="compositionally biased region" description="Basic residues" evidence="1">
    <location>
        <begin position="32"/>
        <end position="50"/>
    </location>
</feature>
<accession>A0A9D3S818</accession>
<keyword evidence="3" id="KW-1185">Reference proteome</keyword>
<feature type="compositionally biased region" description="Pro residues" evidence="1">
    <location>
        <begin position="303"/>
        <end position="325"/>
    </location>
</feature>
<feature type="compositionally biased region" description="Basic and acidic residues" evidence="1">
    <location>
        <begin position="1"/>
        <end position="18"/>
    </location>
</feature>
<feature type="compositionally biased region" description="Pro residues" evidence="1">
    <location>
        <begin position="62"/>
        <end position="77"/>
    </location>
</feature>